<sequence>MENNMRRLFTPLSSKWCEIVLCLSVIVIGMSYSNQLLAQSFKQETPLVLDIESNHHSLGLTHNMSWRSGKFYSSGSSSLKLHDTKNLNFWNIDLTLGRVLVSGSDYLFSVEGSVNQNDHYAHDLTHGAALGRLKFNRSMNGAQISGAFELENDWSSVAMQDHTAAASSFGVSYSIGVVDLSGELKFSHVDYERYDTEIHRDITLTAGVPLGHRAHGSLTVFEGETITKFILDDKYQRDKADTVSAMAQIHFSITDRLEIVPYYTFSEYIGSGFDTTNESVGTKLTMTF</sequence>
<evidence type="ECO:0008006" key="3">
    <source>
        <dbReference type="Google" id="ProtNLM"/>
    </source>
</evidence>
<evidence type="ECO:0000313" key="2">
    <source>
        <dbReference type="Proteomes" id="UP001442468"/>
    </source>
</evidence>
<proteinExistence type="predicted"/>
<keyword evidence="2" id="KW-1185">Reference proteome</keyword>
<protein>
    <recommendedName>
        <fullName evidence="3">DUF481 domain-containing protein</fullName>
    </recommendedName>
</protein>
<comment type="caution">
    <text evidence="1">The sequence shown here is derived from an EMBL/GenBank/DDBJ whole genome shotgun (WGS) entry which is preliminary data.</text>
</comment>
<dbReference type="RefSeq" id="WP_349762279.1">
    <property type="nucleotide sequence ID" value="NZ_JBEGCJ010000004.1"/>
</dbReference>
<gene>
    <name evidence="1" type="ORF">ABE960_10825</name>
</gene>
<evidence type="ECO:0000313" key="1">
    <source>
        <dbReference type="EMBL" id="MEQ6918017.1"/>
    </source>
</evidence>
<dbReference type="Proteomes" id="UP001442468">
    <property type="component" value="Unassembled WGS sequence"/>
</dbReference>
<reference evidence="1 2" key="1">
    <citation type="submission" date="2024-05" db="EMBL/GenBank/DDBJ databases">
        <title>Halomonas sp. SSM6 16S ribosomal RNA gene Genome sequencing and assembly.</title>
        <authorList>
            <person name="Yook S."/>
        </authorList>
    </citation>
    <scope>NUCLEOTIDE SEQUENCE [LARGE SCALE GENOMIC DNA]</scope>
    <source>
        <strain evidence="1 2">SSM6</strain>
    </source>
</reference>
<name>A0ABV1NG38_9GAMM</name>
<dbReference type="EMBL" id="JBEGCJ010000004">
    <property type="protein sequence ID" value="MEQ6918017.1"/>
    <property type="molecule type" value="Genomic_DNA"/>
</dbReference>
<accession>A0ABV1NG38</accession>
<organism evidence="1 2">
    <name type="scientific">Halomonas aquatica</name>
    <dbReference type="NCBI Taxonomy" id="3151123"/>
    <lineage>
        <taxon>Bacteria</taxon>
        <taxon>Pseudomonadati</taxon>
        <taxon>Pseudomonadota</taxon>
        <taxon>Gammaproteobacteria</taxon>
        <taxon>Oceanospirillales</taxon>
        <taxon>Halomonadaceae</taxon>
        <taxon>Halomonas</taxon>
    </lineage>
</organism>